<dbReference type="Proteomes" id="UP000811619">
    <property type="component" value="Unassembled WGS sequence"/>
</dbReference>
<keyword evidence="2" id="KW-1185">Reference proteome</keyword>
<comment type="caution">
    <text evidence="1">The sequence shown here is derived from an EMBL/GenBank/DDBJ whole genome shotgun (WGS) entry which is preliminary data.</text>
</comment>
<evidence type="ECO:0000313" key="2">
    <source>
        <dbReference type="Proteomes" id="UP000811619"/>
    </source>
</evidence>
<proteinExistence type="predicted"/>
<reference evidence="1" key="1">
    <citation type="journal article" date="2020" name="bioRxiv">
        <title>Whole genome comparisons of ergot fungi reveals the divergence and evolution of species within the genus Claviceps are the result of varying mechanisms driving genome evolution and host range expansion.</title>
        <authorList>
            <person name="Wyka S.A."/>
            <person name="Mondo S.J."/>
            <person name="Liu M."/>
            <person name="Dettman J."/>
            <person name="Nalam V."/>
            <person name="Broders K.D."/>
        </authorList>
    </citation>
    <scope>NUCLEOTIDE SEQUENCE</scope>
    <source>
        <strain evidence="1">CCC 489</strain>
    </source>
</reference>
<gene>
    <name evidence="1" type="ORF">E4U42_002955</name>
</gene>
<organism evidence="1 2">
    <name type="scientific">Claviceps africana</name>
    <dbReference type="NCBI Taxonomy" id="83212"/>
    <lineage>
        <taxon>Eukaryota</taxon>
        <taxon>Fungi</taxon>
        <taxon>Dikarya</taxon>
        <taxon>Ascomycota</taxon>
        <taxon>Pezizomycotina</taxon>
        <taxon>Sordariomycetes</taxon>
        <taxon>Hypocreomycetidae</taxon>
        <taxon>Hypocreales</taxon>
        <taxon>Clavicipitaceae</taxon>
        <taxon>Claviceps</taxon>
    </lineage>
</organism>
<dbReference type="OrthoDB" id="4945373at2759"/>
<protein>
    <submittedName>
        <fullName evidence="1">Uncharacterized protein</fullName>
    </submittedName>
</protein>
<sequence>MHPFLLPAALLLGLPATCVLMLEIVVYYVNFIHSLNKTRRNFPKLAKPLSADEQQQTCSYFDYLYNRWQTRLPLGLASNCYTSGIKGSWCNYLVICLPAYAPILADVQAKVIGTLPQCTAQLQARVATIDVYQRQAEARIEAGRYYKAIPWTLPPEDCTVVEPCVKENA</sequence>
<name>A0A8K0J8R7_9HYPO</name>
<dbReference type="AlphaFoldDB" id="A0A8K0J8R7"/>
<evidence type="ECO:0000313" key="1">
    <source>
        <dbReference type="EMBL" id="KAG5926787.1"/>
    </source>
</evidence>
<dbReference type="EMBL" id="SRPY01000234">
    <property type="protein sequence ID" value="KAG5926787.1"/>
    <property type="molecule type" value="Genomic_DNA"/>
</dbReference>
<accession>A0A8K0J8R7</accession>